<evidence type="ECO:0000259" key="1">
    <source>
        <dbReference type="SMART" id="SM01321"/>
    </source>
</evidence>
<reference evidence="2 3" key="1">
    <citation type="submission" date="2015-01" db="EMBL/GenBank/DDBJ databases">
        <title>Genome sequence of Jeotgalibacillus alimentarius.</title>
        <authorList>
            <person name="Goh K.M."/>
            <person name="Chan K.-G."/>
            <person name="Yaakop A.S."/>
            <person name="Ee R."/>
            <person name="Gan H.M."/>
            <person name="Chan C.S."/>
        </authorList>
    </citation>
    <scope>NUCLEOTIDE SEQUENCE [LARGE SCALE GENOMIC DNA]</scope>
    <source>
        <strain evidence="2 3">YKJ-13</strain>
    </source>
</reference>
<dbReference type="InterPro" id="IPR036515">
    <property type="entry name" value="Transposase_17_sf"/>
</dbReference>
<dbReference type="GO" id="GO:0003677">
    <property type="term" value="F:DNA binding"/>
    <property type="evidence" value="ECO:0007669"/>
    <property type="project" value="InterPro"/>
</dbReference>
<accession>A0A0C2RY49</accession>
<dbReference type="Pfam" id="PF01797">
    <property type="entry name" value="Y1_Tnp"/>
    <property type="match status" value="1"/>
</dbReference>
<comment type="caution">
    <text evidence="2">The sequence shown here is derived from an EMBL/GenBank/DDBJ whole genome shotgun (WGS) entry which is preliminary data.</text>
</comment>
<dbReference type="PANTHER" id="PTHR34322:SF2">
    <property type="entry name" value="TRANSPOSASE IS200-LIKE DOMAIN-CONTAINING PROTEIN"/>
    <property type="match status" value="1"/>
</dbReference>
<proteinExistence type="predicted"/>
<dbReference type="SUPFAM" id="SSF143422">
    <property type="entry name" value="Transposase IS200-like"/>
    <property type="match status" value="1"/>
</dbReference>
<evidence type="ECO:0000313" key="3">
    <source>
        <dbReference type="Proteomes" id="UP000031950"/>
    </source>
</evidence>
<dbReference type="STRING" id="135826.KP77_28410"/>
<gene>
    <name evidence="2" type="ORF">KP77_28410</name>
</gene>
<dbReference type="EMBL" id="JXRQ01000025">
    <property type="protein sequence ID" value="KIL46714.1"/>
    <property type="molecule type" value="Genomic_DNA"/>
</dbReference>
<dbReference type="OrthoDB" id="9788881at2"/>
<dbReference type="GO" id="GO:0006313">
    <property type="term" value="P:DNA transposition"/>
    <property type="evidence" value="ECO:0007669"/>
    <property type="project" value="InterPro"/>
</dbReference>
<dbReference type="PATRIC" id="fig|135826.4.peg.2825"/>
<protein>
    <recommendedName>
        <fullName evidence="1">Transposase IS200-like domain-containing protein</fullName>
    </recommendedName>
</protein>
<name>A0A0C2RY49_9BACL</name>
<dbReference type="PANTHER" id="PTHR34322">
    <property type="entry name" value="TRANSPOSASE, Y1_TNP DOMAIN-CONTAINING"/>
    <property type="match status" value="1"/>
</dbReference>
<sequence>MAELERAMMHAYLTYPFTILAYCFMTNHYHLLIRAEKDPLSKIMSIINRRYSDSYSKRYSHIGRIYQKRYFAKEVDGPIGLLMVSSYIHRNPIETMIPMVQELVDYPYSSYPLYADDTASAPPYLDRLLLKELLPHGFQKTNIEYARYCLEYRAKVEEDRHAPDGVVPEM</sequence>
<dbReference type="SMART" id="SM01321">
    <property type="entry name" value="Y1_Tnp"/>
    <property type="match status" value="1"/>
</dbReference>
<evidence type="ECO:0000313" key="2">
    <source>
        <dbReference type="EMBL" id="KIL46714.1"/>
    </source>
</evidence>
<dbReference type="RefSeq" id="WP_052474271.1">
    <property type="nucleotide sequence ID" value="NZ_JXRQ01000025.1"/>
</dbReference>
<dbReference type="GO" id="GO:0004803">
    <property type="term" value="F:transposase activity"/>
    <property type="evidence" value="ECO:0007669"/>
    <property type="project" value="InterPro"/>
</dbReference>
<feature type="domain" description="Transposase IS200-like" evidence="1">
    <location>
        <begin position="2"/>
        <end position="91"/>
    </location>
</feature>
<organism evidence="2 3">
    <name type="scientific">Jeotgalibacillus alimentarius</name>
    <dbReference type="NCBI Taxonomy" id="135826"/>
    <lineage>
        <taxon>Bacteria</taxon>
        <taxon>Bacillati</taxon>
        <taxon>Bacillota</taxon>
        <taxon>Bacilli</taxon>
        <taxon>Bacillales</taxon>
        <taxon>Caryophanaceae</taxon>
        <taxon>Jeotgalibacillus</taxon>
    </lineage>
</organism>
<keyword evidence="3" id="KW-1185">Reference proteome</keyword>
<dbReference type="AlphaFoldDB" id="A0A0C2RY49"/>
<dbReference type="Gene3D" id="3.30.70.1290">
    <property type="entry name" value="Transposase IS200-like"/>
    <property type="match status" value="1"/>
</dbReference>
<dbReference type="Proteomes" id="UP000031950">
    <property type="component" value="Unassembled WGS sequence"/>
</dbReference>
<dbReference type="InterPro" id="IPR002686">
    <property type="entry name" value="Transposase_17"/>
</dbReference>